<dbReference type="Gramene" id="C.cajan_26346.t">
    <property type="protein sequence ID" value="C.cajan_26346.t.cds1"/>
    <property type="gene ID" value="C.cajan_26346"/>
</dbReference>
<sequence length="92" mass="10784">KTDKTWGHYKLLKENEKTIMLCIYYDKVIQGGGINRFKSHLGSEKGQVEQCKKVPADIHSQMKQNIDEYKSKKNKFKKKMMIVTFSCLLKKV</sequence>
<evidence type="ECO:0000313" key="1">
    <source>
        <dbReference type="EMBL" id="KYP51933.1"/>
    </source>
</evidence>
<proteinExistence type="predicted"/>
<protein>
    <recommendedName>
        <fullName evidence="3">BED-type domain-containing protein</fullName>
    </recommendedName>
</protein>
<dbReference type="PANTHER" id="PTHR46951">
    <property type="entry name" value="BED-TYPE DOMAIN-CONTAINING PROTEIN"/>
    <property type="match status" value="1"/>
</dbReference>
<dbReference type="EMBL" id="KQ483430">
    <property type="protein sequence ID" value="KYP51933.1"/>
    <property type="molecule type" value="Genomic_DNA"/>
</dbReference>
<name>A0A151SAX5_CAJCA</name>
<dbReference type="PANTHER" id="PTHR46951:SF2">
    <property type="entry name" value="BED-TYPE DOMAIN-CONTAINING PROTEIN"/>
    <property type="match status" value="1"/>
</dbReference>
<accession>A0A151SAX5</accession>
<keyword evidence="2" id="KW-1185">Reference proteome</keyword>
<reference evidence="1" key="1">
    <citation type="journal article" date="2012" name="Nat. Biotechnol.">
        <title>Draft genome sequence of pigeonpea (Cajanus cajan), an orphan legume crop of resource-poor farmers.</title>
        <authorList>
            <person name="Varshney R.K."/>
            <person name="Chen W."/>
            <person name="Li Y."/>
            <person name="Bharti A.K."/>
            <person name="Saxena R.K."/>
            <person name="Schlueter J.A."/>
            <person name="Donoghue M.T."/>
            <person name="Azam S."/>
            <person name="Fan G."/>
            <person name="Whaley A.M."/>
            <person name="Farmer A.D."/>
            <person name="Sheridan J."/>
            <person name="Iwata A."/>
            <person name="Tuteja R."/>
            <person name="Penmetsa R.V."/>
            <person name="Wu W."/>
            <person name="Upadhyaya H.D."/>
            <person name="Yang S.P."/>
            <person name="Shah T."/>
            <person name="Saxena K.B."/>
            <person name="Michael T."/>
            <person name="McCombie W.R."/>
            <person name="Yang B."/>
            <person name="Zhang G."/>
            <person name="Yang H."/>
            <person name="Wang J."/>
            <person name="Spillane C."/>
            <person name="Cook D.R."/>
            <person name="May G.D."/>
            <person name="Xu X."/>
            <person name="Jackson S.A."/>
        </authorList>
    </citation>
    <scope>NUCLEOTIDE SEQUENCE [LARGE SCALE GENOMIC DNA]</scope>
</reference>
<feature type="non-terminal residue" evidence="1">
    <location>
        <position position="1"/>
    </location>
</feature>
<dbReference type="AlphaFoldDB" id="A0A151SAX5"/>
<gene>
    <name evidence="1" type="ORF">KK1_026142</name>
</gene>
<dbReference type="Proteomes" id="UP000075243">
    <property type="component" value="Unassembled WGS sequence"/>
</dbReference>
<evidence type="ECO:0008006" key="3">
    <source>
        <dbReference type="Google" id="ProtNLM"/>
    </source>
</evidence>
<organism evidence="1 2">
    <name type="scientific">Cajanus cajan</name>
    <name type="common">Pigeon pea</name>
    <name type="synonym">Cajanus indicus</name>
    <dbReference type="NCBI Taxonomy" id="3821"/>
    <lineage>
        <taxon>Eukaryota</taxon>
        <taxon>Viridiplantae</taxon>
        <taxon>Streptophyta</taxon>
        <taxon>Embryophyta</taxon>
        <taxon>Tracheophyta</taxon>
        <taxon>Spermatophyta</taxon>
        <taxon>Magnoliopsida</taxon>
        <taxon>eudicotyledons</taxon>
        <taxon>Gunneridae</taxon>
        <taxon>Pentapetalae</taxon>
        <taxon>rosids</taxon>
        <taxon>fabids</taxon>
        <taxon>Fabales</taxon>
        <taxon>Fabaceae</taxon>
        <taxon>Papilionoideae</taxon>
        <taxon>50 kb inversion clade</taxon>
        <taxon>NPAAA clade</taxon>
        <taxon>indigoferoid/millettioid clade</taxon>
        <taxon>Phaseoleae</taxon>
        <taxon>Cajanus</taxon>
    </lineage>
</organism>
<evidence type="ECO:0000313" key="2">
    <source>
        <dbReference type="Proteomes" id="UP000075243"/>
    </source>
</evidence>